<dbReference type="AlphaFoldDB" id="A0A7T5VFN5"/>
<reference evidence="1 2" key="1">
    <citation type="submission" date="2020-05" db="EMBL/GenBank/DDBJ databases">
        <title>Complete genome of Desulfobulbus oligotrophicus.</title>
        <authorList>
            <person name="Podar M."/>
        </authorList>
    </citation>
    <scope>NUCLEOTIDE SEQUENCE [LARGE SCALE GENOMIC DNA]</scope>
    <source>
        <strain evidence="1 2">Prop6</strain>
    </source>
</reference>
<name>A0A7T5VFN5_9BACT</name>
<dbReference type="PANTHER" id="PTHR37946">
    <property type="entry name" value="SLL1969 PROTEIN"/>
    <property type="match status" value="1"/>
</dbReference>
<dbReference type="Proteomes" id="UP000596092">
    <property type="component" value="Chromosome"/>
</dbReference>
<dbReference type="Gene3D" id="3.40.50.1820">
    <property type="entry name" value="alpha/beta hydrolase"/>
    <property type="match status" value="1"/>
</dbReference>
<sequence>MRSLASYLSRQNYAVLNVGYPSRHFPVERLAQDVLPPALATFRRQDVGTVHFVTHSMGGIVLRSFLAADGILPELGRVVMLSPPNQGSELVDLWRSFFWFRWFFGPAGCQLGTDPCSLPNRLGPARFALGIITGDRPLQGFGHFFSEPNDGKVTVSRAKLAGMSDFLVLPYGHSMIMVHRPVHEQVGCFLKTGRFQRAG</sequence>
<dbReference type="EMBL" id="CP054140">
    <property type="protein sequence ID" value="QQG67063.1"/>
    <property type="molecule type" value="Genomic_DNA"/>
</dbReference>
<dbReference type="GO" id="GO:0016787">
    <property type="term" value="F:hydrolase activity"/>
    <property type="evidence" value="ECO:0007669"/>
    <property type="project" value="UniProtKB-KW"/>
</dbReference>
<dbReference type="SUPFAM" id="SSF53474">
    <property type="entry name" value="alpha/beta-Hydrolases"/>
    <property type="match status" value="1"/>
</dbReference>
<accession>A0A7T5VFN5</accession>
<evidence type="ECO:0000313" key="2">
    <source>
        <dbReference type="Proteomes" id="UP000596092"/>
    </source>
</evidence>
<keyword evidence="1" id="KW-0378">Hydrolase</keyword>
<protein>
    <submittedName>
        <fullName evidence="1">Alpha/beta hydrolase</fullName>
    </submittedName>
</protein>
<gene>
    <name evidence="1" type="ORF">HP555_13635</name>
</gene>
<proteinExistence type="predicted"/>
<dbReference type="KEGG" id="dog:HP555_13635"/>
<evidence type="ECO:0000313" key="1">
    <source>
        <dbReference type="EMBL" id="QQG67063.1"/>
    </source>
</evidence>
<dbReference type="InterPro" id="IPR029058">
    <property type="entry name" value="AB_hydrolase_fold"/>
</dbReference>
<organism evidence="1 2">
    <name type="scientific">Desulfobulbus oligotrophicus</name>
    <dbReference type="NCBI Taxonomy" id="1909699"/>
    <lineage>
        <taxon>Bacteria</taxon>
        <taxon>Pseudomonadati</taxon>
        <taxon>Thermodesulfobacteriota</taxon>
        <taxon>Desulfobulbia</taxon>
        <taxon>Desulfobulbales</taxon>
        <taxon>Desulfobulbaceae</taxon>
        <taxon>Desulfobulbus</taxon>
    </lineage>
</organism>
<dbReference type="PANTHER" id="PTHR37946:SF1">
    <property type="entry name" value="SLL1969 PROTEIN"/>
    <property type="match status" value="1"/>
</dbReference>
<keyword evidence="2" id="KW-1185">Reference proteome</keyword>